<reference evidence="3 4" key="1">
    <citation type="submission" date="2023-10" db="EMBL/GenBank/DDBJ databases">
        <title>Sphingomonas sp. HF-S4 16S ribosomal RNA gene Genome sequencing and assembly.</title>
        <authorList>
            <person name="Lee H."/>
        </authorList>
    </citation>
    <scope>NUCLEOTIDE SEQUENCE [LARGE SCALE GENOMIC DNA]</scope>
    <source>
        <strain evidence="3 4">HF-S4</strain>
    </source>
</reference>
<dbReference type="Gene3D" id="2.60.120.1440">
    <property type="match status" value="1"/>
</dbReference>
<keyword evidence="1" id="KW-0812">Transmembrane</keyword>
<proteinExistence type="predicted"/>
<name>A0ABU3Y4E3_9SPHN</name>
<dbReference type="PANTHER" id="PTHR30273">
    <property type="entry name" value="PERIPLASMIC SIGNAL SENSOR AND SIGMA FACTOR ACTIVATOR FECR-RELATED"/>
    <property type="match status" value="1"/>
</dbReference>
<dbReference type="InterPro" id="IPR012373">
    <property type="entry name" value="Ferrdict_sens_TM"/>
</dbReference>
<sequence>MHDRIEQQAAEWALRHPLGRVEQAQLDDWLAQDARHDGALLRAMAGLSAIEDALVAPTAYEPVRTPTRRWLLGGGIGLAAAAASVVLAWPRLTAQHVTTGRGEIRRLPLADGSVATINSDSDLRIMLAEDRRTIDLTRGQAWFQVAKDRTRPFIVDAGIAQVRAVGTAFSVVRGKDGVQVAVTEGTVAVWPSESSGLMTILEAGQFANFKTAGGAPTIGSAPGAIERALAWRNGEVALENDSLAEAVASFNRYNQRQLVLADPSLAQEKLVGLFRLDKPENFAAMLGQSLDLDVVVTPEEIRLARKKSAGR</sequence>
<dbReference type="Pfam" id="PF04773">
    <property type="entry name" value="FecR"/>
    <property type="match status" value="1"/>
</dbReference>
<keyword evidence="1" id="KW-1133">Transmembrane helix</keyword>
<dbReference type="Proteomes" id="UP001273531">
    <property type="component" value="Unassembled WGS sequence"/>
</dbReference>
<evidence type="ECO:0000259" key="2">
    <source>
        <dbReference type="Pfam" id="PF04773"/>
    </source>
</evidence>
<feature type="transmembrane region" description="Helical" evidence="1">
    <location>
        <begin position="70"/>
        <end position="89"/>
    </location>
</feature>
<accession>A0ABU3Y4E3</accession>
<dbReference type="InterPro" id="IPR006860">
    <property type="entry name" value="FecR"/>
</dbReference>
<dbReference type="RefSeq" id="WP_317225375.1">
    <property type="nucleotide sequence ID" value="NZ_JAWJEJ010000001.1"/>
</dbReference>
<dbReference type="EMBL" id="JAWJEJ010000001">
    <property type="protein sequence ID" value="MDV3456179.1"/>
    <property type="molecule type" value="Genomic_DNA"/>
</dbReference>
<evidence type="ECO:0000313" key="4">
    <source>
        <dbReference type="Proteomes" id="UP001273531"/>
    </source>
</evidence>
<comment type="caution">
    <text evidence="3">The sequence shown here is derived from an EMBL/GenBank/DDBJ whole genome shotgun (WGS) entry which is preliminary data.</text>
</comment>
<dbReference type="PIRSF" id="PIRSF018266">
    <property type="entry name" value="FecR"/>
    <property type="match status" value="1"/>
</dbReference>
<evidence type="ECO:0000256" key="1">
    <source>
        <dbReference type="SAM" id="Phobius"/>
    </source>
</evidence>
<organism evidence="3 4">
    <name type="scientific">Sphingomonas agrestis</name>
    <dbReference type="NCBI Taxonomy" id="3080540"/>
    <lineage>
        <taxon>Bacteria</taxon>
        <taxon>Pseudomonadati</taxon>
        <taxon>Pseudomonadota</taxon>
        <taxon>Alphaproteobacteria</taxon>
        <taxon>Sphingomonadales</taxon>
        <taxon>Sphingomonadaceae</taxon>
        <taxon>Sphingomonas</taxon>
    </lineage>
</organism>
<dbReference type="PANTHER" id="PTHR30273:SF2">
    <property type="entry name" value="PROTEIN FECR"/>
    <property type="match status" value="1"/>
</dbReference>
<gene>
    <name evidence="3" type="ORF">RZN05_04225</name>
</gene>
<keyword evidence="1" id="KW-0472">Membrane</keyword>
<protein>
    <submittedName>
        <fullName evidence="3">FecR domain-containing protein</fullName>
    </submittedName>
</protein>
<feature type="domain" description="FecR protein" evidence="2">
    <location>
        <begin position="97"/>
        <end position="187"/>
    </location>
</feature>
<evidence type="ECO:0000313" key="3">
    <source>
        <dbReference type="EMBL" id="MDV3456179.1"/>
    </source>
</evidence>
<keyword evidence="4" id="KW-1185">Reference proteome</keyword>